<evidence type="ECO:0000256" key="2">
    <source>
        <dbReference type="SAM" id="MobiDB-lite"/>
    </source>
</evidence>
<dbReference type="Gene3D" id="1.25.40.20">
    <property type="entry name" value="Ankyrin repeat-containing domain"/>
    <property type="match status" value="1"/>
</dbReference>
<dbReference type="EnsemblProtists" id="EOD20883">
    <property type="protein sequence ID" value="EOD20883"/>
    <property type="gene ID" value="EMIHUDRAFT_241697"/>
</dbReference>
<sequence length="208" mass="22574">MCCAYAAGGAAVADMLLLAGADIGLRNRHGQTPLMWAARFANQPLLAQLLRAGANPHACCCRGFRAIDYARALGHASVVAAFGEPDWVGLLPQPIRSPVLNLLQGLKTRLKERKIRPIERREQEKPRPDSRPWGPAAPFATAADHNAHHPMLQLPSDLLLHVLMLVGPQVASNGKRICRGMRQTCQALPFQFQSLAVLYPPTASAISL</sequence>
<proteinExistence type="predicted"/>
<dbReference type="InterPro" id="IPR036770">
    <property type="entry name" value="Ankyrin_rpt-contain_sf"/>
</dbReference>
<dbReference type="PROSITE" id="PS50297">
    <property type="entry name" value="ANK_REP_REGION"/>
    <property type="match status" value="1"/>
</dbReference>
<feature type="compositionally biased region" description="Basic and acidic residues" evidence="2">
    <location>
        <begin position="115"/>
        <end position="130"/>
    </location>
</feature>
<keyword evidence="4" id="KW-1185">Reference proteome</keyword>
<keyword evidence="1" id="KW-0040">ANK repeat</keyword>
<dbReference type="PaxDb" id="2903-EOD20883"/>
<feature type="repeat" description="ANK" evidence="1">
    <location>
        <begin position="29"/>
        <end position="55"/>
    </location>
</feature>
<dbReference type="Proteomes" id="UP000013827">
    <property type="component" value="Unassembled WGS sequence"/>
</dbReference>
<dbReference type="STRING" id="2903.R1CDS1"/>
<organism evidence="3 4">
    <name type="scientific">Emiliania huxleyi (strain CCMP1516)</name>
    <dbReference type="NCBI Taxonomy" id="280463"/>
    <lineage>
        <taxon>Eukaryota</taxon>
        <taxon>Haptista</taxon>
        <taxon>Haptophyta</taxon>
        <taxon>Prymnesiophyceae</taxon>
        <taxon>Isochrysidales</taxon>
        <taxon>Noelaerhabdaceae</taxon>
        <taxon>Emiliania</taxon>
    </lineage>
</organism>
<feature type="region of interest" description="Disordered" evidence="2">
    <location>
        <begin position="114"/>
        <end position="140"/>
    </location>
</feature>
<dbReference type="InterPro" id="IPR002110">
    <property type="entry name" value="Ankyrin_rpt"/>
</dbReference>
<dbReference type="KEGG" id="ehx:EMIHUDRAFT_241697"/>
<evidence type="ECO:0000256" key="1">
    <source>
        <dbReference type="PROSITE-ProRule" id="PRU00023"/>
    </source>
</evidence>
<evidence type="ECO:0000313" key="4">
    <source>
        <dbReference type="Proteomes" id="UP000013827"/>
    </source>
</evidence>
<reference evidence="4" key="1">
    <citation type="journal article" date="2013" name="Nature">
        <title>Pan genome of the phytoplankton Emiliania underpins its global distribution.</title>
        <authorList>
            <person name="Read B.A."/>
            <person name="Kegel J."/>
            <person name="Klute M.J."/>
            <person name="Kuo A."/>
            <person name="Lefebvre S.C."/>
            <person name="Maumus F."/>
            <person name="Mayer C."/>
            <person name="Miller J."/>
            <person name="Monier A."/>
            <person name="Salamov A."/>
            <person name="Young J."/>
            <person name="Aguilar M."/>
            <person name="Claverie J.M."/>
            <person name="Frickenhaus S."/>
            <person name="Gonzalez K."/>
            <person name="Herman E.K."/>
            <person name="Lin Y.C."/>
            <person name="Napier J."/>
            <person name="Ogata H."/>
            <person name="Sarno A.F."/>
            <person name="Shmutz J."/>
            <person name="Schroeder D."/>
            <person name="de Vargas C."/>
            <person name="Verret F."/>
            <person name="von Dassow P."/>
            <person name="Valentin K."/>
            <person name="Van de Peer Y."/>
            <person name="Wheeler G."/>
            <person name="Dacks J.B."/>
            <person name="Delwiche C.F."/>
            <person name="Dyhrman S.T."/>
            <person name="Glockner G."/>
            <person name="John U."/>
            <person name="Richards T."/>
            <person name="Worden A.Z."/>
            <person name="Zhang X."/>
            <person name="Grigoriev I.V."/>
            <person name="Allen A.E."/>
            <person name="Bidle K."/>
            <person name="Borodovsky M."/>
            <person name="Bowler C."/>
            <person name="Brownlee C."/>
            <person name="Cock J.M."/>
            <person name="Elias M."/>
            <person name="Gladyshev V.N."/>
            <person name="Groth M."/>
            <person name="Guda C."/>
            <person name="Hadaegh A."/>
            <person name="Iglesias-Rodriguez M.D."/>
            <person name="Jenkins J."/>
            <person name="Jones B.M."/>
            <person name="Lawson T."/>
            <person name="Leese F."/>
            <person name="Lindquist E."/>
            <person name="Lobanov A."/>
            <person name="Lomsadze A."/>
            <person name="Malik S.B."/>
            <person name="Marsh M.E."/>
            <person name="Mackinder L."/>
            <person name="Mock T."/>
            <person name="Mueller-Roeber B."/>
            <person name="Pagarete A."/>
            <person name="Parker M."/>
            <person name="Probert I."/>
            <person name="Quesneville H."/>
            <person name="Raines C."/>
            <person name="Rensing S.A."/>
            <person name="Riano-Pachon D.M."/>
            <person name="Richier S."/>
            <person name="Rokitta S."/>
            <person name="Shiraiwa Y."/>
            <person name="Soanes D.M."/>
            <person name="van der Giezen M."/>
            <person name="Wahlund T.M."/>
            <person name="Williams B."/>
            <person name="Wilson W."/>
            <person name="Wolfe G."/>
            <person name="Wurch L.L."/>
        </authorList>
    </citation>
    <scope>NUCLEOTIDE SEQUENCE</scope>
</reference>
<name>A0A0D3JBJ8_EMIH1</name>
<evidence type="ECO:0008006" key="5">
    <source>
        <dbReference type="Google" id="ProtNLM"/>
    </source>
</evidence>
<dbReference type="AlphaFoldDB" id="A0A0D3JBJ8"/>
<dbReference type="PROSITE" id="PS50088">
    <property type="entry name" value="ANK_REPEAT"/>
    <property type="match status" value="1"/>
</dbReference>
<dbReference type="SUPFAM" id="SSF48403">
    <property type="entry name" value="Ankyrin repeat"/>
    <property type="match status" value="1"/>
</dbReference>
<evidence type="ECO:0000313" key="3">
    <source>
        <dbReference type="EnsemblProtists" id="EOD20883"/>
    </source>
</evidence>
<dbReference type="GeneID" id="17266427"/>
<protein>
    <recommendedName>
        <fullName evidence="5">F-box domain-containing protein</fullName>
    </recommendedName>
</protein>
<dbReference type="RefSeq" id="XP_005773312.1">
    <property type="nucleotide sequence ID" value="XM_005773255.1"/>
</dbReference>
<dbReference type="SMART" id="SM00248">
    <property type="entry name" value="ANK"/>
    <property type="match status" value="1"/>
</dbReference>
<reference evidence="3" key="2">
    <citation type="submission" date="2024-10" db="UniProtKB">
        <authorList>
            <consortium name="EnsemblProtists"/>
        </authorList>
    </citation>
    <scope>IDENTIFICATION</scope>
</reference>
<dbReference type="Pfam" id="PF12796">
    <property type="entry name" value="Ank_2"/>
    <property type="match status" value="1"/>
</dbReference>
<accession>A0A0D3JBJ8</accession>
<dbReference type="HOGENOM" id="CLU_1323034_0_0_1"/>